<keyword evidence="7" id="KW-0418">Kinase</keyword>
<dbReference type="Gene3D" id="3.30.565.10">
    <property type="entry name" value="Histidine kinase-like ATPase, C-terminal domain"/>
    <property type="match status" value="1"/>
</dbReference>
<dbReference type="InterPro" id="IPR036890">
    <property type="entry name" value="HATPase_C_sf"/>
</dbReference>
<comment type="subcellular location">
    <subcellularLocation>
        <location evidence="2">Membrane</location>
    </subcellularLocation>
</comment>
<dbReference type="GO" id="GO:0005524">
    <property type="term" value="F:ATP binding"/>
    <property type="evidence" value="ECO:0007669"/>
    <property type="project" value="UniProtKB-KW"/>
</dbReference>
<gene>
    <name evidence="13" type="primary">phoR_2</name>
    <name evidence="13" type="ORF">NCTC13163_00656</name>
</gene>
<accession>A0A377FR52</accession>
<evidence type="ECO:0000256" key="5">
    <source>
        <dbReference type="ARBA" id="ARBA00022679"/>
    </source>
</evidence>
<dbReference type="InterPro" id="IPR004358">
    <property type="entry name" value="Sig_transdc_His_kin-like_C"/>
</dbReference>
<evidence type="ECO:0000256" key="3">
    <source>
        <dbReference type="ARBA" id="ARBA00012438"/>
    </source>
</evidence>
<dbReference type="SMART" id="SM00388">
    <property type="entry name" value="HisKA"/>
    <property type="match status" value="1"/>
</dbReference>
<dbReference type="GO" id="GO:0030295">
    <property type="term" value="F:protein kinase activator activity"/>
    <property type="evidence" value="ECO:0007669"/>
    <property type="project" value="TreeGrafter"/>
</dbReference>
<dbReference type="GO" id="GO:0000155">
    <property type="term" value="F:phosphorelay sensor kinase activity"/>
    <property type="evidence" value="ECO:0007669"/>
    <property type="project" value="InterPro"/>
</dbReference>
<dbReference type="PRINTS" id="PR00344">
    <property type="entry name" value="BCTRLSENSOR"/>
</dbReference>
<dbReference type="STRING" id="1397694.GCA_000702585_01171"/>
<dbReference type="RefSeq" id="WP_034798943.1">
    <property type="nucleotide sequence ID" value="NZ_UGGP01000001.1"/>
</dbReference>
<evidence type="ECO:0000256" key="4">
    <source>
        <dbReference type="ARBA" id="ARBA00022553"/>
    </source>
</evidence>
<evidence type="ECO:0000256" key="6">
    <source>
        <dbReference type="ARBA" id="ARBA00022741"/>
    </source>
</evidence>
<organism evidence="13 14">
    <name type="scientific">Exiguobacterium aurantiacum</name>
    <dbReference type="NCBI Taxonomy" id="33987"/>
    <lineage>
        <taxon>Bacteria</taxon>
        <taxon>Bacillati</taxon>
        <taxon>Bacillota</taxon>
        <taxon>Bacilli</taxon>
        <taxon>Bacillales</taxon>
        <taxon>Bacillales Family XII. Incertae Sedis</taxon>
        <taxon>Exiguobacterium</taxon>
    </lineage>
</organism>
<feature type="transmembrane region" description="Helical" evidence="11">
    <location>
        <begin position="155"/>
        <end position="181"/>
    </location>
</feature>
<keyword evidence="8" id="KW-0067">ATP-binding</keyword>
<evidence type="ECO:0000256" key="11">
    <source>
        <dbReference type="SAM" id="Phobius"/>
    </source>
</evidence>
<dbReference type="InterPro" id="IPR050351">
    <property type="entry name" value="BphY/WalK/GraS-like"/>
</dbReference>
<dbReference type="EC" id="2.7.13.3" evidence="3"/>
<evidence type="ECO:0000256" key="7">
    <source>
        <dbReference type="ARBA" id="ARBA00022777"/>
    </source>
</evidence>
<dbReference type="SMART" id="SM00387">
    <property type="entry name" value="HATPase_c"/>
    <property type="match status" value="1"/>
</dbReference>
<evidence type="ECO:0000256" key="10">
    <source>
        <dbReference type="SAM" id="Coils"/>
    </source>
</evidence>
<keyword evidence="11" id="KW-1133">Transmembrane helix</keyword>
<evidence type="ECO:0000256" key="8">
    <source>
        <dbReference type="ARBA" id="ARBA00022840"/>
    </source>
</evidence>
<dbReference type="PANTHER" id="PTHR42878:SF12">
    <property type="entry name" value="SENSOR HISTIDINE KINASE YCBM"/>
    <property type="match status" value="1"/>
</dbReference>
<dbReference type="GO" id="GO:0000156">
    <property type="term" value="F:phosphorelay response regulator activity"/>
    <property type="evidence" value="ECO:0007669"/>
    <property type="project" value="TreeGrafter"/>
</dbReference>
<dbReference type="SUPFAM" id="SSF47384">
    <property type="entry name" value="Homodimeric domain of signal transducing histidine kinase"/>
    <property type="match status" value="1"/>
</dbReference>
<dbReference type="GO" id="GO:0007234">
    <property type="term" value="P:osmosensory signaling via phosphorelay pathway"/>
    <property type="evidence" value="ECO:0007669"/>
    <property type="project" value="TreeGrafter"/>
</dbReference>
<evidence type="ECO:0000256" key="2">
    <source>
        <dbReference type="ARBA" id="ARBA00004370"/>
    </source>
</evidence>
<evidence type="ECO:0000313" key="14">
    <source>
        <dbReference type="Proteomes" id="UP000254060"/>
    </source>
</evidence>
<evidence type="ECO:0000259" key="12">
    <source>
        <dbReference type="PROSITE" id="PS50109"/>
    </source>
</evidence>
<name>A0A377FR52_9BACL</name>
<dbReference type="EMBL" id="UGGP01000001">
    <property type="protein sequence ID" value="STO07311.1"/>
    <property type="molecule type" value="Genomic_DNA"/>
</dbReference>
<evidence type="ECO:0000256" key="1">
    <source>
        <dbReference type="ARBA" id="ARBA00000085"/>
    </source>
</evidence>
<dbReference type="PROSITE" id="PS50109">
    <property type="entry name" value="HIS_KIN"/>
    <property type="match status" value="1"/>
</dbReference>
<feature type="transmembrane region" description="Helical" evidence="11">
    <location>
        <begin position="9"/>
        <end position="33"/>
    </location>
</feature>
<keyword evidence="4" id="KW-0597">Phosphoprotein</keyword>
<sequence length="459" mass="51666">MKWKLTGRYLVSILLIVATVIILNVTILVVLLVNERTGLDDVESNSGETFTRTFNQYMTLEDGEPVVSEAGLEALERNNAWLQVLDESGNVVTEARAPETAPDAYTPLELIHIYKYKDDDLTLYFVGGFESYSYLVAFPEATEGRLVTMIDPESLIAYLSRAGLILLIVDLIVAALIGLAFSSRLTRPVYRLTERIAQLKARDFSTVDPKRPGIYRPVFANLNDVSQTLKTYEREREQLDVRRKEWMSNVSHDLKTPLASIQGYAELLDDTDVDETERRQYAAVIERQARYMKELLDDFNLTMRLQHGDFPLEKVETRLEPFVRELVIDVLNDPRFSHRTLEFSSVDAATRQIDEHFMKRALLNFIYNALVHNDDSVRVSVHVDGETITIADDGRGIDAADSPYIFERYYRGTNTDDALGSGLGMAISRDIIEAHGGTVAVTSETGAGTSIQITLPQAP</sequence>
<evidence type="ECO:0000313" key="13">
    <source>
        <dbReference type="EMBL" id="STO07311.1"/>
    </source>
</evidence>
<keyword evidence="5 13" id="KW-0808">Transferase</keyword>
<dbReference type="PANTHER" id="PTHR42878">
    <property type="entry name" value="TWO-COMPONENT HISTIDINE KINASE"/>
    <property type="match status" value="1"/>
</dbReference>
<protein>
    <recommendedName>
        <fullName evidence="3">histidine kinase</fullName>
        <ecNumber evidence="3">2.7.13.3</ecNumber>
    </recommendedName>
</protein>
<dbReference type="InterPro" id="IPR003661">
    <property type="entry name" value="HisK_dim/P_dom"/>
</dbReference>
<keyword evidence="11" id="KW-0812">Transmembrane</keyword>
<keyword evidence="11" id="KW-0472">Membrane</keyword>
<dbReference type="AlphaFoldDB" id="A0A377FR52"/>
<dbReference type="CDD" id="cd00082">
    <property type="entry name" value="HisKA"/>
    <property type="match status" value="1"/>
</dbReference>
<comment type="catalytic activity">
    <reaction evidence="1">
        <text>ATP + protein L-histidine = ADP + protein N-phospho-L-histidine.</text>
        <dbReference type="EC" id="2.7.13.3"/>
    </reaction>
</comment>
<dbReference type="SUPFAM" id="SSF55874">
    <property type="entry name" value="ATPase domain of HSP90 chaperone/DNA topoisomerase II/histidine kinase"/>
    <property type="match status" value="1"/>
</dbReference>
<keyword evidence="10" id="KW-0175">Coiled coil</keyword>
<reference evidence="13 14" key="1">
    <citation type="submission" date="2018-06" db="EMBL/GenBank/DDBJ databases">
        <authorList>
            <consortium name="Pathogen Informatics"/>
            <person name="Doyle S."/>
        </authorList>
    </citation>
    <scope>NUCLEOTIDE SEQUENCE [LARGE SCALE GENOMIC DNA]</scope>
    <source>
        <strain evidence="13 14">NCTC13163</strain>
    </source>
</reference>
<feature type="coiled-coil region" evidence="10">
    <location>
        <begin position="222"/>
        <end position="249"/>
    </location>
</feature>
<evidence type="ECO:0000256" key="9">
    <source>
        <dbReference type="ARBA" id="ARBA00023012"/>
    </source>
</evidence>
<dbReference type="InterPro" id="IPR005467">
    <property type="entry name" value="His_kinase_dom"/>
</dbReference>
<feature type="domain" description="Histidine kinase" evidence="12">
    <location>
        <begin position="249"/>
        <end position="459"/>
    </location>
</feature>
<dbReference type="CDD" id="cd00075">
    <property type="entry name" value="HATPase"/>
    <property type="match status" value="1"/>
</dbReference>
<dbReference type="Gene3D" id="1.10.287.130">
    <property type="match status" value="1"/>
</dbReference>
<proteinExistence type="predicted"/>
<dbReference type="Pfam" id="PF00512">
    <property type="entry name" value="HisKA"/>
    <property type="match status" value="1"/>
</dbReference>
<dbReference type="InterPro" id="IPR036097">
    <property type="entry name" value="HisK_dim/P_sf"/>
</dbReference>
<keyword evidence="6" id="KW-0547">Nucleotide-binding</keyword>
<dbReference type="Proteomes" id="UP000254060">
    <property type="component" value="Unassembled WGS sequence"/>
</dbReference>
<dbReference type="Pfam" id="PF02518">
    <property type="entry name" value="HATPase_c"/>
    <property type="match status" value="1"/>
</dbReference>
<keyword evidence="9" id="KW-0902">Two-component regulatory system</keyword>
<dbReference type="InterPro" id="IPR003594">
    <property type="entry name" value="HATPase_dom"/>
</dbReference>